<evidence type="ECO:0000256" key="5">
    <source>
        <dbReference type="SAM" id="SignalP"/>
    </source>
</evidence>
<dbReference type="GO" id="GO:0016491">
    <property type="term" value="F:oxidoreductase activity"/>
    <property type="evidence" value="ECO:0007669"/>
    <property type="project" value="InterPro"/>
</dbReference>
<dbReference type="OrthoDB" id="6399635at2"/>
<dbReference type="GO" id="GO:0030313">
    <property type="term" value="C:cell envelope"/>
    <property type="evidence" value="ECO:0007669"/>
    <property type="project" value="UniProtKB-SubCell"/>
</dbReference>
<evidence type="ECO:0000256" key="3">
    <source>
        <dbReference type="ARBA" id="ARBA00023157"/>
    </source>
</evidence>
<dbReference type="InterPro" id="IPR050553">
    <property type="entry name" value="Thioredoxin_ResA/DsbE_sf"/>
</dbReference>
<dbReference type="AlphaFoldDB" id="A0A1I1N296"/>
<dbReference type="InterPro" id="IPR013766">
    <property type="entry name" value="Thioredoxin_domain"/>
</dbReference>
<proteinExistence type="predicted"/>
<keyword evidence="8" id="KW-1185">Reference proteome</keyword>
<accession>A0A1I1N296</accession>
<evidence type="ECO:0000256" key="1">
    <source>
        <dbReference type="ARBA" id="ARBA00004196"/>
    </source>
</evidence>
<feature type="domain" description="Thioredoxin" evidence="6">
    <location>
        <begin position="329"/>
        <end position="470"/>
    </location>
</feature>
<name>A0A1I1N296_9BACT</name>
<keyword evidence="3" id="KW-1015">Disulfide bond</keyword>
<dbReference type="Pfam" id="PF08534">
    <property type="entry name" value="Redoxin"/>
    <property type="match status" value="1"/>
</dbReference>
<dbReference type="GO" id="GO:0017004">
    <property type="term" value="P:cytochrome complex assembly"/>
    <property type="evidence" value="ECO:0007669"/>
    <property type="project" value="UniProtKB-KW"/>
</dbReference>
<dbReference type="Proteomes" id="UP000199514">
    <property type="component" value="Unassembled WGS sequence"/>
</dbReference>
<gene>
    <name evidence="7" type="ORF">SAMN05421780_11233</name>
</gene>
<organism evidence="7 8">
    <name type="scientific">Flexibacter flexilis DSM 6793</name>
    <dbReference type="NCBI Taxonomy" id="927664"/>
    <lineage>
        <taxon>Bacteria</taxon>
        <taxon>Pseudomonadati</taxon>
        <taxon>Bacteroidota</taxon>
        <taxon>Cytophagia</taxon>
        <taxon>Cytophagales</taxon>
        <taxon>Flexibacteraceae</taxon>
        <taxon>Flexibacter</taxon>
    </lineage>
</organism>
<dbReference type="SUPFAM" id="SSF52833">
    <property type="entry name" value="Thioredoxin-like"/>
    <property type="match status" value="1"/>
</dbReference>
<dbReference type="PANTHER" id="PTHR42852:SF6">
    <property type="entry name" value="THIOL:DISULFIDE INTERCHANGE PROTEIN DSBE"/>
    <property type="match status" value="1"/>
</dbReference>
<dbReference type="CDD" id="cd02966">
    <property type="entry name" value="TlpA_like_family"/>
    <property type="match status" value="1"/>
</dbReference>
<dbReference type="PROSITE" id="PS51352">
    <property type="entry name" value="THIOREDOXIN_2"/>
    <property type="match status" value="1"/>
</dbReference>
<dbReference type="STRING" id="927664.SAMN05421780_11233"/>
<sequence>MKPAFIILFLWMSTTLSSWAAQEDVTVYGKIRGARSGAVSLDLLQDFINFKEVSLEAEIDTGGNFTLNVSLSSPCLAELNYNGATIRMYLQPNDNIELHTDAVNFAKNIIFQGNGAAENNYFVLFANELEHSPELRLIPTKVRDLAPNDYIGAVALKKTLLRTFLGKYMRQQAISPSFEALINNEIDYNAAYELLVYPEMHSYLTGENISMPANYFDFIKSTAVENPAALISYCYANFLEEYARYLFRESNISAGSTFKYAYLAMYDLLKQQFKNKQIRDFVLAQDLVNALENTELALIEQPYQDYMASAPQAEYATLLQVTYNKHVKLSKGHKAPNFTLKNTAGKTVSLEDFRGKVVYLDFWASWCKPCLKEIEYANKLKEKFVNKDVVFLYVSLDENEQHWLRSIKARNIQGIHLNSKGVDSQVALSYDIQQVPSFFLIDKDGNLFDKQAKRPSNEALAEDMIMLLQR</sequence>
<evidence type="ECO:0000313" key="7">
    <source>
        <dbReference type="EMBL" id="SFC91535.1"/>
    </source>
</evidence>
<feature type="signal peptide" evidence="5">
    <location>
        <begin position="1"/>
        <end position="20"/>
    </location>
</feature>
<evidence type="ECO:0000313" key="8">
    <source>
        <dbReference type="Proteomes" id="UP000199514"/>
    </source>
</evidence>
<dbReference type="RefSeq" id="WP_091516068.1">
    <property type="nucleotide sequence ID" value="NZ_FOLE01000012.1"/>
</dbReference>
<dbReference type="InterPro" id="IPR036249">
    <property type="entry name" value="Thioredoxin-like_sf"/>
</dbReference>
<comment type="subcellular location">
    <subcellularLocation>
        <location evidence="1">Cell envelope</location>
    </subcellularLocation>
</comment>
<dbReference type="Gene3D" id="3.40.30.10">
    <property type="entry name" value="Glutaredoxin"/>
    <property type="match status" value="1"/>
</dbReference>
<keyword evidence="5" id="KW-0732">Signal</keyword>
<keyword evidence="4" id="KW-0676">Redox-active center</keyword>
<feature type="chain" id="PRO_5011458333" evidence="5">
    <location>
        <begin position="21"/>
        <end position="470"/>
    </location>
</feature>
<reference evidence="7 8" key="1">
    <citation type="submission" date="2016-10" db="EMBL/GenBank/DDBJ databases">
        <authorList>
            <person name="de Groot N.N."/>
        </authorList>
    </citation>
    <scope>NUCLEOTIDE SEQUENCE [LARGE SCALE GENOMIC DNA]</scope>
    <source>
        <strain evidence="7 8">DSM 6793</strain>
    </source>
</reference>
<dbReference type="InterPro" id="IPR013740">
    <property type="entry name" value="Redoxin"/>
</dbReference>
<evidence type="ECO:0000259" key="6">
    <source>
        <dbReference type="PROSITE" id="PS51352"/>
    </source>
</evidence>
<keyword evidence="2" id="KW-0201">Cytochrome c-type biogenesis</keyword>
<evidence type="ECO:0000256" key="4">
    <source>
        <dbReference type="ARBA" id="ARBA00023284"/>
    </source>
</evidence>
<dbReference type="EMBL" id="FOLE01000012">
    <property type="protein sequence ID" value="SFC91535.1"/>
    <property type="molecule type" value="Genomic_DNA"/>
</dbReference>
<dbReference type="PANTHER" id="PTHR42852">
    <property type="entry name" value="THIOL:DISULFIDE INTERCHANGE PROTEIN DSBE"/>
    <property type="match status" value="1"/>
</dbReference>
<evidence type="ECO:0000256" key="2">
    <source>
        <dbReference type="ARBA" id="ARBA00022748"/>
    </source>
</evidence>
<protein>
    <submittedName>
        <fullName evidence="7">Peroxiredoxin</fullName>
    </submittedName>
</protein>